<keyword evidence="1" id="KW-0472">Membrane</keyword>
<keyword evidence="1" id="KW-0812">Transmembrane</keyword>
<evidence type="ECO:0000256" key="1">
    <source>
        <dbReference type="SAM" id="Phobius"/>
    </source>
</evidence>
<organism evidence="2">
    <name type="scientific">uncultured Anaerotruncus sp</name>
    <dbReference type="NCBI Taxonomy" id="905011"/>
    <lineage>
        <taxon>Bacteria</taxon>
        <taxon>Bacillati</taxon>
        <taxon>Bacillota</taxon>
        <taxon>Clostridia</taxon>
        <taxon>Eubacteriales</taxon>
        <taxon>Oscillospiraceae</taxon>
        <taxon>Anaerotruncus</taxon>
        <taxon>environmental samples</taxon>
    </lineage>
</organism>
<dbReference type="AlphaFoldDB" id="A0A1C6H835"/>
<name>A0A1C6H835_9FIRM</name>
<reference evidence="2" key="1">
    <citation type="submission" date="2015-09" db="EMBL/GenBank/DDBJ databases">
        <authorList>
            <consortium name="Pathogen Informatics"/>
        </authorList>
    </citation>
    <scope>NUCLEOTIDE SEQUENCE</scope>
    <source>
        <strain evidence="2">2789STDY5834896</strain>
    </source>
</reference>
<dbReference type="EMBL" id="FMHG01000001">
    <property type="protein sequence ID" value="SCJ53782.1"/>
    <property type="molecule type" value="Genomic_DNA"/>
</dbReference>
<sequence>MTVKRNRALKLMMVTLGAGLLLSFCLSSGSVVVVVAVVLILLGLLVSC</sequence>
<protein>
    <submittedName>
        <fullName evidence="2">Uncharacterized protein</fullName>
    </submittedName>
</protein>
<evidence type="ECO:0000313" key="2">
    <source>
        <dbReference type="EMBL" id="SCJ53782.1"/>
    </source>
</evidence>
<proteinExistence type="predicted"/>
<gene>
    <name evidence="2" type="ORF">SAMEA3545359_00727</name>
</gene>
<feature type="transmembrane region" description="Helical" evidence="1">
    <location>
        <begin position="12"/>
        <end position="45"/>
    </location>
</feature>
<keyword evidence="1" id="KW-1133">Transmembrane helix</keyword>
<accession>A0A1C6H835</accession>